<dbReference type="PROSITE" id="PS00041">
    <property type="entry name" value="HTH_ARAC_FAMILY_1"/>
    <property type="match status" value="1"/>
</dbReference>
<dbReference type="Gene3D" id="3.30.450.20">
    <property type="entry name" value="PAS domain"/>
    <property type="match status" value="1"/>
</dbReference>
<dbReference type="Pfam" id="PF17853">
    <property type="entry name" value="GGDEF_2"/>
    <property type="match status" value="1"/>
</dbReference>
<dbReference type="SMART" id="SM00342">
    <property type="entry name" value="HTH_ARAC"/>
    <property type="match status" value="1"/>
</dbReference>
<proteinExistence type="predicted"/>
<dbReference type="EMBL" id="BORT01000002">
    <property type="protein sequence ID" value="GIO46099.1"/>
    <property type="molecule type" value="Genomic_DNA"/>
</dbReference>
<comment type="caution">
    <text evidence="6">The sequence shown here is derived from an EMBL/GenBank/DDBJ whole genome shotgun (WGS) entry which is preliminary data.</text>
</comment>
<name>A0A919Y8C5_9BACL</name>
<keyword evidence="1" id="KW-0805">Transcription regulation</keyword>
<dbReference type="PANTHER" id="PTHR43280:SF2">
    <property type="entry name" value="HTH-TYPE TRANSCRIPTIONAL REGULATOR EXSA"/>
    <property type="match status" value="1"/>
</dbReference>
<dbReference type="PANTHER" id="PTHR43280">
    <property type="entry name" value="ARAC-FAMILY TRANSCRIPTIONAL REGULATOR"/>
    <property type="match status" value="1"/>
</dbReference>
<evidence type="ECO:0000259" key="5">
    <source>
        <dbReference type="PROSITE" id="PS01124"/>
    </source>
</evidence>
<evidence type="ECO:0000256" key="1">
    <source>
        <dbReference type="ARBA" id="ARBA00023015"/>
    </source>
</evidence>
<dbReference type="InterPro" id="IPR018060">
    <property type="entry name" value="HTH_AraC"/>
</dbReference>
<dbReference type="SUPFAM" id="SSF46689">
    <property type="entry name" value="Homeodomain-like"/>
    <property type="match status" value="2"/>
</dbReference>
<evidence type="ECO:0000256" key="2">
    <source>
        <dbReference type="ARBA" id="ARBA00023125"/>
    </source>
</evidence>
<keyword evidence="3" id="KW-0804">Transcription</keyword>
<evidence type="ECO:0000313" key="6">
    <source>
        <dbReference type="EMBL" id="GIO46099.1"/>
    </source>
</evidence>
<keyword evidence="4" id="KW-0472">Membrane</keyword>
<evidence type="ECO:0000256" key="3">
    <source>
        <dbReference type="ARBA" id="ARBA00023163"/>
    </source>
</evidence>
<organism evidence="6 7">
    <name type="scientific">Paenibacillus azoreducens</name>
    <dbReference type="NCBI Taxonomy" id="116718"/>
    <lineage>
        <taxon>Bacteria</taxon>
        <taxon>Bacillati</taxon>
        <taxon>Bacillota</taxon>
        <taxon>Bacilli</taxon>
        <taxon>Bacillales</taxon>
        <taxon>Paenibacillaceae</taxon>
        <taxon>Paenibacillus</taxon>
    </lineage>
</organism>
<reference evidence="6 7" key="1">
    <citation type="submission" date="2021-03" db="EMBL/GenBank/DDBJ databases">
        <title>Antimicrobial resistance genes in bacteria isolated from Japanese honey, and their potential for conferring macrolide and lincosamide resistance in the American foulbrood pathogen Paenibacillus larvae.</title>
        <authorList>
            <person name="Okamoto M."/>
            <person name="Kumagai M."/>
            <person name="Kanamori H."/>
            <person name="Takamatsu D."/>
        </authorList>
    </citation>
    <scope>NUCLEOTIDE SEQUENCE [LARGE SCALE GENOMIC DNA]</scope>
    <source>
        <strain evidence="6 7">J34TS1</strain>
    </source>
</reference>
<evidence type="ECO:0000313" key="7">
    <source>
        <dbReference type="Proteomes" id="UP000682811"/>
    </source>
</evidence>
<evidence type="ECO:0000256" key="4">
    <source>
        <dbReference type="SAM" id="Phobius"/>
    </source>
</evidence>
<dbReference type="InterPro" id="IPR009057">
    <property type="entry name" value="Homeodomain-like_sf"/>
</dbReference>
<dbReference type="Proteomes" id="UP000682811">
    <property type="component" value="Unassembled WGS sequence"/>
</dbReference>
<dbReference type="PROSITE" id="PS01124">
    <property type="entry name" value="HTH_ARAC_FAMILY_2"/>
    <property type="match status" value="1"/>
</dbReference>
<dbReference type="GO" id="GO:0043565">
    <property type="term" value="F:sequence-specific DNA binding"/>
    <property type="evidence" value="ECO:0007669"/>
    <property type="project" value="InterPro"/>
</dbReference>
<keyword evidence="4" id="KW-1133">Transmembrane helix</keyword>
<feature type="domain" description="HTH araC/xylS-type" evidence="5">
    <location>
        <begin position="648"/>
        <end position="747"/>
    </location>
</feature>
<dbReference type="RefSeq" id="WP_212977150.1">
    <property type="nucleotide sequence ID" value="NZ_AP025343.1"/>
</dbReference>
<keyword evidence="2" id="KW-0238">DNA-binding</keyword>
<dbReference type="InterPro" id="IPR018062">
    <property type="entry name" value="HTH_AraC-typ_CS"/>
</dbReference>
<keyword evidence="7" id="KW-1185">Reference proteome</keyword>
<feature type="transmembrane region" description="Helical" evidence="4">
    <location>
        <begin position="295"/>
        <end position="315"/>
    </location>
</feature>
<sequence>MRLNYFKSKLFLKYIWSYLFILLIPLVFMTIFIYKNAVTSLRTEIEQSRLAQLTQAKVVIDGRMKELSEIATRISYDKRLASYQVHDPISSRESIQALDQYKATSSIIGEIYLYFHKDDKIYSSKGLNNFDVFTNNLSFKTWDKEALYQDLNQSKYPAMRPADIVSNSSGLQETMLAYLIPITPNSPNPHGTVMYLIKESELTSLVDSILGNYQGQTYILDNEGHVLVDNRQGEALTSAESKSLFDNITPGIEDRTVNGQAHSIVSVKSQNNGWTYVTIMPSAQFFSSVLHVRSFMIMLFSIVVIVGAAIALVLARMQYQPISMLVEFAASKSGSSPDSSGAGNELERIRTALQEYSSRVDLQEPFARHHFLSMLLKYGSAQTLTPELRGAFDLDFNRSHYFVMVVGWDENEQNGVQEHQDMIDLLTQIEFPELAAHGYGVELSRMDQIGLIINFDLDGKSEEFDHKRLIAEAVRSNLLESFDIIPTIGVGTSYSSPDQLNQSYIEACSAYELRVSTDHGSVNYFDKLSDTSDHTFWIPNNNLMKLSQSLKQGSYDVAAQMIHSAFMNLHSSELSALFIRCICFDLLNTILKTASELGSHHKLMQEITPNMLYSSSLDELEGGLLKLASQICEQVERDNHKEEQSIIDRIVAYIDEHYMDNALSLESVAFEFGISPSHVSRSFKEKVGLNFIQYVWQKRVEEVKHQLKTTSDPLKDIILKVGYLDAPNFIRKFKKETGYTPGQYRKMFSQHGGAESDPDLDAE</sequence>
<dbReference type="Pfam" id="PF12833">
    <property type="entry name" value="HTH_18"/>
    <property type="match status" value="1"/>
</dbReference>
<dbReference type="AlphaFoldDB" id="A0A919Y8C5"/>
<gene>
    <name evidence="6" type="ORF">J34TS1_08640</name>
</gene>
<accession>A0A919Y8C5</accession>
<dbReference type="Gene3D" id="1.10.10.60">
    <property type="entry name" value="Homeodomain-like"/>
    <property type="match status" value="2"/>
</dbReference>
<feature type="transmembrane region" description="Helical" evidence="4">
    <location>
        <begin position="12"/>
        <end position="34"/>
    </location>
</feature>
<dbReference type="GO" id="GO:0003700">
    <property type="term" value="F:DNA-binding transcription factor activity"/>
    <property type="evidence" value="ECO:0007669"/>
    <property type="project" value="InterPro"/>
</dbReference>
<dbReference type="InterPro" id="IPR041522">
    <property type="entry name" value="CdaR_GGDEF"/>
</dbReference>
<protein>
    <submittedName>
        <fullName evidence="6">AraC family transcriptional regulator</fullName>
    </submittedName>
</protein>
<keyword evidence="4" id="KW-0812">Transmembrane</keyword>